<dbReference type="PANTHER" id="PTHR21569">
    <property type="entry name" value="RIBOSOMAL PROTEIN S9"/>
    <property type="match status" value="1"/>
</dbReference>
<reference evidence="7 8" key="1">
    <citation type="journal article" date="2016" name="Environ. Microbiol.">
        <title>Genomic resolution of a cold subsurface aquifer community provides metabolic insights for novel microbes adapted to high CO concentrations.</title>
        <authorList>
            <person name="Probst A.J."/>
            <person name="Castelle C.J."/>
            <person name="Singh A."/>
            <person name="Brown C.T."/>
            <person name="Anantharaman K."/>
            <person name="Sharon I."/>
            <person name="Hug L.A."/>
            <person name="Burstein D."/>
            <person name="Emerson J.B."/>
            <person name="Thomas B.C."/>
            <person name="Banfield J.F."/>
        </authorList>
    </citation>
    <scope>NUCLEOTIDE SEQUENCE [LARGE SCALE GENOMIC DNA]</scope>
    <source>
        <strain evidence="7">CG2_30_44_31</strain>
    </source>
</reference>
<keyword evidence="3" id="KW-0687">Ribonucleoprotein</keyword>
<dbReference type="InterPro" id="IPR023035">
    <property type="entry name" value="Ribosomal_uS9_bac/plastid"/>
</dbReference>
<dbReference type="PANTHER" id="PTHR21569:SF1">
    <property type="entry name" value="SMALL RIBOSOMAL SUBUNIT PROTEIN US9M"/>
    <property type="match status" value="1"/>
</dbReference>
<evidence type="ECO:0000256" key="2">
    <source>
        <dbReference type="ARBA" id="ARBA00022980"/>
    </source>
</evidence>
<comment type="similarity">
    <text evidence="1">Belongs to the universal ribosomal protein uS9 family.</text>
</comment>
<evidence type="ECO:0000256" key="5">
    <source>
        <dbReference type="ARBA" id="ARBA00035523"/>
    </source>
</evidence>
<dbReference type="SUPFAM" id="SSF54211">
    <property type="entry name" value="Ribosomal protein S5 domain 2-like"/>
    <property type="match status" value="1"/>
</dbReference>
<accession>A0A1J5B6M8</accession>
<dbReference type="GO" id="GO:0003735">
    <property type="term" value="F:structural constituent of ribosome"/>
    <property type="evidence" value="ECO:0007669"/>
    <property type="project" value="InterPro"/>
</dbReference>
<organism evidence="7 8">
    <name type="scientific">Candidatus Beckwithbacteria bacterium CG2_30_44_31</name>
    <dbReference type="NCBI Taxonomy" id="1805035"/>
    <lineage>
        <taxon>Bacteria</taxon>
        <taxon>Candidatus Beckwithiibacteriota</taxon>
    </lineage>
</organism>
<evidence type="ECO:0000313" key="7">
    <source>
        <dbReference type="EMBL" id="OIP03634.1"/>
    </source>
</evidence>
<feature type="region of interest" description="Disordered" evidence="6">
    <location>
        <begin position="109"/>
        <end position="137"/>
    </location>
</feature>
<keyword evidence="2 7" id="KW-0689">Ribosomal protein</keyword>
<dbReference type="AlphaFoldDB" id="A0A1J5B6M8"/>
<dbReference type="EMBL" id="MNXQ01000030">
    <property type="protein sequence ID" value="OIP03634.1"/>
    <property type="molecule type" value="Genomic_DNA"/>
</dbReference>
<evidence type="ECO:0000256" key="6">
    <source>
        <dbReference type="SAM" id="MobiDB-lite"/>
    </source>
</evidence>
<proteinExistence type="inferred from homology"/>
<evidence type="ECO:0000313" key="8">
    <source>
        <dbReference type="Proteomes" id="UP000183605"/>
    </source>
</evidence>
<sequence>MPKSTPKKPAFIYARGRRKTAVARIRLFKKSGETLVNNLAIAKYFPGAIAKKMYEEPLIICNVLDKYHFTVKVVGSGKYGQLDAVIHGLSRALTIANPDFRPLLKKRGLLTRDPRTRQRRMIGMGGKSRRQKQSPKR</sequence>
<dbReference type="NCBIfam" id="NF001099">
    <property type="entry name" value="PRK00132.1"/>
    <property type="match status" value="1"/>
</dbReference>
<dbReference type="Pfam" id="PF00380">
    <property type="entry name" value="Ribosomal_S9"/>
    <property type="match status" value="1"/>
</dbReference>
<comment type="caution">
    <text evidence="7">The sequence shown here is derived from an EMBL/GenBank/DDBJ whole genome shotgun (WGS) entry which is preliminary data.</text>
</comment>
<name>A0A1J5B6M8_9BACT</name>
<feature type="compositionally biased region" description="Basic residues" evidence="6">
    <location>
        <begin position="127"/>
        <end position="137"/>
    </location>
</feature>
<evidence type="ECO:0000256" key="3">
    <source>
        <dbReference type="ARBA" id="ARBA00023274"/>
    </source>
</evidence>
<dbReference type="Gene3D" id="3.30.230.10">
    <property type="match status" value="1"/>
</dbReference>
<dbReference type="InterPro" id="IPR014721">
    <property type="entry name" value="Ribsml_uS5_D2-typ_fold_subgr"/>
</dbReference>
<dbReference type="InterPro" id="IPR020568">
    <property type="entry name" value="Ribosomal_Su5_D2-typ_SF"/>
</dbReference>
<dbReference type="GO" id="GO:0003723">
    <property type="term" value="F:RNA binding"/>
    <property type="evidence" value="ECO:0007669"/>
    <property type="project" value="TreeGrafter"/>
</dbReference>
<evidence type="ECO:0000256" key="1">
    <source>
        <dbReference type="ARBA" id="ARBA00005251"/>
    </source>
</evidence>
<dbReference type="GO" id="GO:0022627">
    <property type="term" value="C:cytosolic small ribosomal subunit"/>
    <property type="evidence" value="ECO:0007669"/>
    <property type="project" value="TreeGrafter"/>
</dbReference>
<protein>
    <recommendedName>
        <fullName evidence="4">Small ribosomal subunit protein uS9</fullName>
    </recommendedName>
    <alternativeName>
        <fullName evidence="5">30S ribosomal protein S9</fullName>
    </alternativeName>
</protein>
<dbReference type="GO" id="GO:0006412">
    <property type="term" value="P:translation"/>
    <property type="evidence" value="ECO:0007669"/>
    <property type="project" value="InterPro"/>
</dbReference>
<dbReference type="Proteomes" id="UP000183605">
    <property type="component" value="Unassembled WGS sequence"/>
</dbReference>
<gene>
    <name evidence="7" type="ORF">AUK18_01595</name>
</gene>
<evidence type="ECO:0000256" key="4">
    <source>
        <dbReference type="ARBA" id="ARBA00035259"/>
    </source>
</evidence>
<dbReference type="InterPro" id="IPR000754">
    <property type="entry name" value="Ribosomal_uS9"/>
</dbReference>